<organism evidence="6 7">
    <name type="scientific">Elongatibacter sediminis</name>
    <dbReference type="NCBI Taxonomy" id="3119006"/>
    <lineage>
        <taxon>Bacteria</taxon>
        <taxon>Pseudomonadati</taxon>
        <taxon>Pseudomonadota</taxon>
        <taxon>Gammaproteobacteria</taxon>
        <taxon>Chromatiales</taxon>
        <taxon>Wenzhouxiangellaceae</taxon>
        <taxon>Elongatibacter</taxon>
    </lineage>
</organism>
<sequence length="403" mass="44699">MNAPLIRVDGVSKFYPRVHRAGERMRAFMALLAGREPQDGAEVLHDVSFEIRPGESFGIIGENGAGKSTLLKILTGVISPSRGSVEVNARIAALLELGAGFQPEFSGLDNVRMKASLLGMSPRRLERKLDDILAFADIGDYIHEPVKHYSSGMVVRLGFAVVTASDPELLITDEVLAVGDESFQKKCIRWIEAFLERGNTLLMVSHSMYQVQKLCRRALWLQDGRAQLQGDVFEVTQSYLAWHESRGAQEKRQRATARGESGLYRIESMDVAPRSGDEVRLASGEDLGLELVLHSPDGRAPVALVGIVRADGTPVYGVASDQDGARPERVDEHHYRFRVRFRAPPLLPGLYSLRGHAMDPEGLRLFDTAEQRFLVRGESRELGMVRLEHEWTDEGPGDAESSR</sequence>
<evidence type="ECO:0000256" key="2">
    <source>
        <dbReference type="ARBA" id="ARBA00022448"/>
    </source>
</evidence>
<evidence type="ECO:0000256" key="3">
    <source>
        <dbReference type="ARBA" id="ARBA00022741"/>
    </source>
</evidence>
<dbReference type="Pfam" id="PF00005">
    <property type="entry name" value="ABC_tran"/>
    <property type="match status" value="1"/>
</dbReference>
<evidence type="ECO:0000313" key="7">
    <source>
        <dbReference type="Proteomes" id="UP001359886"/>
    </source>
</evidence>
<evidence type="ECO:0000313" key="6">
    <source>
        <dbReference type="EMBL" id="MEJ8569020.1"/>
    </source>
</evidence>
<dbReference type="RefSeq" id="WP_354696345.1">
    <property type="nucleotide sequence ID" value="NZ_JAZHOG010000011.1"/>
</dbReference>
<comment type="similarity">
    <text evidence="1">Belongs to the ABC transporter superfamily.</text>
</comment>
<gene>
    <name evidence="6" type="ORF">V3330_15420</name>
</gene>
<dbReference type="GO" id="GO:0005524">
    <property type="term" value="F:ATP binding"/>
    <property type="evidence" value="ECO:0007669"/>
    <property type="project" value="UniProtKB-KW"/>
</dbReference>
<protein>
    <submittedName>
        <fullName evidence="6">ABC transporter ATP-binding protein</fullName>
    </submittedName>
</protein>
<dbReference type="SUPFAM" id="SSF52540">
    <property type="entry name" value="P-loop containing nucleoside triphosphate hydrolases"/>
    <property type="match status" value="1"/>
</dbReference>
<name>A0AAW9RB36_9GAMM</name>
<dbReference type="InterPro" id="IPR029439">
    <property type="entry name" value="Wzt_C"/>
</dbReference>
<dbReference type="GO" id="GO:0016887">
    <property type="term" value="F:ATP hydrolysis activity"/>
    <property type="evidence" value="ECO:0007669"/>
    <property type="project" value="InterPro"/>
</dbReference>
<dbReference type="AlphaFoldDB" id="A0AAW9RB36"/>
<accession>A0AAW9RB36</accession>
<dbReference type="PANTHER" id="PTHR46743:SF2">
    <property type="entry name" value="TEICHOIC ACIDS EXPORT ATP-BINDING PROTEIN TAGH"/>
    <property type="match status" value="1"/>
</dbReference>
<dbReference type="InterPro" id="IPR027417">
    <property type="entry name" value="P-loop_NTPase"/>
</dbReference>
<keyword evidence="7" id="KW-1185">Reference proteome</keyword>
<dbReference type="CDD" id="cd10147">
    <property type="entry name" value="Wzt_C-like"/>
    <property type="match status" value="1"/>
</dbReference>
<dbReference type="PANTHER" id="PTHR46743">
    <property type="entry name" value="TEICHOIC ACIDS EXPORT ATP-BINDING PROTEIN TAGH"/>
    <property type="match status" value="1"/>
</dbReference>
<dbReference type="GO" id="GO:0140359">
    <property type="term" value="F:ABC-type transporter activity"/>
    <property type="evidence" value="ECO:0007669"/>
    <property type="project" value="InterPro"/>
</dbReference>
<keyword evidence="4 6" id="KW-0067">ATP-binding</keyword>
<dbReference type="CDD" id="cd03220">
    <property type="entry name" value="ABC_KpsT_Wzt"/>
    <property type="match status" value="1"/>
</dbReference>
<dbReference type="SMART" id="SM00382">
    <property type="entry name" value="AAA"/>
    <property type="match status" value="1"/>
</dbReference>
<evidence type="ECO:0000256" key="4">
    <source>
        <dbReference type="ARBA" id="ARBA00022840"/>
    </source>
</evidence>
<dbReference type="InterPro" id="IPR003593">
    <property type="entry name" value="AAA+_ATPase"/>
</dbReference>
<reference evidence="6 7" key="1">
    <citation type="submission" date="2024-02" db="EMBL/GenBank/DDBJ databases">
        <title>A novel Wenzhouxiangellaceae bacterium, isolated from coastal sediments.</title>
        <authorList>
            <person name="Du Z.-J."/>
            <person name="Ye Y.-Q."/>
            <person name="Zhang X.-Y."/>
        </authorList>
    </citation>
    <scope>NUCLEOTIDE SEQUENCE [LARGE SCALE GENOMIC DNA]</scope>
    <source>
        <strain evidence="6 7">CH-27</strain>
    </source>
</reference>
<comment type="caution">
    <text evidence="6">The sequence shown here is derived from an EMBL/GenBank/DDBJ whole genome shotgun (WGS) entry which is preliminary data.</text>
</comment>
<dbReference type="Proteomes" id="UP001359886">
    <property type="component" value="Unassembled WGS sequence"/>
</dbReference>
<dbReference type="InterPro" id="IPR015860">
    <property type="entry name" value="ABC_transpr_TagH-like"/>
</dbReference>
<keyword evidence="2" id="KW-0813">Transport</keyword>
<dbReference type="GO" id="GO:0016020">
    <property type="term" value="C:membrane"/>
    <property type="evidence" value="ECO:0007669"/>
    <property type="project" value="InterPro"/>
</dbReference>
<evidence type="ECO:0000259" key="5">
    <source>
        <dbReference type="PROSITE" id="PS50893"/>
    </source>
</evidence>
<dbReference type="InterPro" id="IPR003439">
    <property type="entry name" value="ABC_transporter-like_ATP-bd"/>
</dbReference>
<evidence type="ECO:0000256" key="1">
    <source>
        <dbReference type="ARBA" id="ARBA00005417"/>
    </source>
</evidence>
<proteinExistence type="inferred from homology"/>
<dbReference type="PROSITE" id="PS50893">
    <property type="entry name" value="ABC_TRANSPORTER_2"/>
    <property type="match status" value="1"/>
</dbReference>
<dbReference type="Gene3D" id="3.40.50.300">
    <property type="entry name" value="P-loop containing nucleotide triphosphate hydrolases"/>
    <property type="match status" value="1"/>
</dbReference>
<keyword evidence="3" id="KW-0547">Nucleotide-binding</keyword>
<dbReference type="EMBL" id="JAZHOG010000011">
    <property type="protein sequence ID" value="MEJ8569020.1"/>
    <property type="molecule type" value="Genomic_DNA"/>
</dbReference>
<dbReference type="InterPro" id="IPR050683">
    <property type="entry name" value="Bact_Polysacc_Export_ATP-bd"/>
</dbReference>
<feature type="domain" description="ABC transporter" evidence="5">
    <location>
        <begin position="6"/>
        <end position="248"/>
    </location>
</feature>